<dbReference type="SMART" id="SM00342">
    <property type="entry name" value="HTH_ARAC"/>
    <property type="match status" value="1"/>
</dbReference>
<dbReference type="SUPFAM" id="SSF46689">
    <property type="entry name" value="Homeodomain-like"/>
    <property type="match status" value="1"/>
</dbReference>
<protein>
    <submittedName>
        <fullName evidence="4">AraC family transcriptional regulator</fullName>
    </submittedName>
</protein>
<evidence type="ECO:0000313" key="5">
    <source>
        <dbReference type="Proteomes" id="UP000005876"/>
    </source>
</evidence>
<dbReference type="Gene3D" id="1.10.10.60">
    <property type="entry name" value="Homeodomain-like"/>
    <property type="match status" value="2"/>
</dbReference>
<dbReference type="PANTHER" id="PTHR47893:SF1">
    <property type="entry name" value="REGULATORY PROTEIN PCHR"/>
    <property type="match status" value="1"/>
</dbReference>
<dbReference type="AlphaFoldDB" id="G7VRB9"/>
<dbReference type="InterPro" id="IPR018060">
    <property type="entry name" value="HTH_AraC"/>
</dbReference>
<dbReference type="PANTHER" id="PTHR47893">
    <property type="entry name" value="REGULATORY PROTEIN PCHR"/>
    <property type="match status" value="1"/>
</dbReference>
<keyword evidence="1" id="KW-0805">Transcription regulation</keyword>
<accession>G7VRB9</accession>
<proteinExistence type="predicted"/>
<reference evidence="4 5" key="3">
    <citation type="journal article" date="2012" name="J. Bacteriol.">
        <title>Genome Sequence of Paenibacillus terrae HPL-003, a Xylanase-Producing Bacterium Isolated from Soil Found in Forest Residue.</title>
        <authorList>
            <person name="Shin S.H."/>
            <person name="Kim S."/>
            <person name="Kim J.Y."/>
            <person name="Song H.Y."/>
            <person name="Cho S.J."/>
            <person name="Kim D.R."/>
            <person name="Lee K.I."/>
            <person name="Lim H.K."/>
            <person name="Park N.J."/>
            <person name="Hwang I.T."/>
            <person name="Yang K.S."/>
        </authorList>
    </citation>
    <scope>NUCLEOTIDE SEQUENCE [LARGE SCALE GENOMIC DNA]</scope>
    <source>
        <strain evidence="4 5">HPL-003</strain>
    </source>
</reference>
<reference evidence="5" key="1">
    <citation type="submission" date="2011-11" db="EMBL/GenBank/DDBJ databases">
        <title>Complete sequence of Paenibacillus terrae HPL-003.</title>
        <authorList>
            <person name="Shin S.H."/>
            <person name="Kim S."/>
            <person name="Kim J.Y."/>
        </authorList>
    </citation>
    <scope>NUCLEOTIDE SEQUENCE [LARGE SCALE GENOMIC DNA]</scope>
    <source>
        <strain evidence="5">HPL-003</strain>
    </source>
</reference>
<dbReference type="EMBL" id="CP003107">
    <property type="protein sequence ID" value="AET62018.1"/>
    <property type="molecule type" value="Genomic_DNA"/>
</dbReference>
<name>G7VRB9_PAETH</name>
<dbReference type="PROSITE" id="PS01124">
    <property type="entry name" value="HTH_ARAC_FAMILY_2"/>
    <property type="match status" value="1"/>
</dbReference>
<dbReference type="Pfam" id="PF12833">
    <property type="entry name" value="HTH_18"/>
    <property type="match status" value="1"/>
</dbReference>
<dbReference type="KEGG" id="pta:HPL003_26520"/>
<keyword evidence="2" id="KW-0804">Transcription</keyword>
<reference key="2">
    <citation type="submission" date="2011-11" db="EMBL/GenBank/DDBJ databases">
        <authorList>
            <person name="Shin S.H."/>
            <person name="Kim S."/>
            <person name="Kim J.Y."/>
        </authorList>
    </citation>
    <scope>NUCLEOTIDE SEQUENCE</scope>
    <source>
        <strain>HPL-003</strain>
    </source>
</reference>
<gene>
    <name evidence="4" type="ordered locus">HPL003_26520</name>
</gene>
<dbReference type="GO" id="GO:0043565">
    <property type="term" value="F:sequence-specific DNA binding"/>
    <property type="evidence" value="ECO:0007669"/>
    <property type="project" value="InterPro"/>
</dbReference>
<dbReference type="InterPro" id="IPR009057">
    <property type="entry name" value="Homeodomain-like_sf"/>
</dbReference>
<evidence type="ECO:0000259" key="3">
    <source>
        <dbReference type="PROSITE" id="PS01124"/>
    </source>
</evidence>
<evidence type="ECO:0000256" key="2">
    <source>
        <dbReference type="ARBA" id="ARBA00023163"/>
    </source>
</evidence>
<dbReference type="InterPro" id="IPR053142">
    <property type="entry name" value="PchR_regulatory_protein"/>
</dbReference>
<dbReference type="eggNOG" id="COG4977">
    <property type="taxonomic scope" value="Bacteria"/>
</dbReference>
<evidence type="ECO:0000313" key="4">
    <source>
        <dbReference type="EMBL" id="AET62018.1"/>
    </source>
</evidence>
<organism evidence="4 5">
    <name type="scientific">Paenibacillus terrae (strain HPL-003)</name>
    <dbReference type="NCBI Taxonomy" id="985665"/>
    <lineage>
        <taxon>Bacteria</taxon>
        <taxon>Bacillati</taxon>
        <taxon>Bacillota</taxon>
        <taxon>Bacilli</taxon>
        <taxon>Bacillales</taxon>
        <taxon>Paenibacillaceae</taxon>
        <taxon>Paenibacillus</taxon>
    </lineage>
</organism>
<evidence type="ECO:0000256" key="1">
    <source>
        <dbReference type="ARBA" id="ARBA00023015"/>
    </source>
</evidence>
<dbReference type="Proteomes" id="UP000005876">
    <property type="component" value="Chromosome"/>
</dbReference>
<dbReference type="STRING" id="985665.HPL003_26520"/>
<feature type="domain" description="HTH araC/xylS-type" evidence="3">
    <location>
        <begin position="223"/>
        <end position="321"/>
    </location>
</feature>
<dbReference type="GO" id="GO:0003700">
    <property type="term" value="F:DNA-binding transcription factor activity"/>
    <property type="evidence" value="ECO:0007669"/>
    <property type="project" value="InterPro"/>
</dbReference>
<dbReference type="HOGENOM" id="CLU_052345_4_3_9"/>
<sequence length="322" mass="36780">MLVDSNSLSLIYQHYLEKNPFKQQNEHTYMILPEAGHGHINRVTTYSGIEIVYSHIQYYEPYPTQFSSSGQMIELQFALSGQRHVHVGGLDYTLPIGRGALIFLQDFKAHFYPPVHEQYTSFALGIPVSLFNYAASQLVACQQVAIEFNQILKGATFHHFSFELDHRSIVMIEHLIKDLKSVHRSSLLMEAAALEILNRFIIQLFDLTPMPEGLSKEDVRKLHMARQILESSMIDPPSLITLSKKVGLNDFKLKKGFKACFGTTVFEYLRHIRLDYAMKLLRSQESNVTEAAMAVGYSNVSAFSEQFFREYGVKPSSIKKVF</sequence>